<accession>A0AC61Y7Q4</accession>
<dbReference type="Proteomes" id="UP000356253">
    <property type="component" value="Unassembled WGS sequence"/>
</dbReference>
<sequence length="160" mass="18335">MKEKKNIPQNSGFKTPASYFEEFKVDFSQIENSSAFNQIENSGFKTPTHYFESFKVDLPKEEKTSKVIQLHTKQIITAIASIAAVFIFIVLIYKNPVQPFSTEEISSLAIEDYLEQNEFDFENELNFNTNIQAQLNTVDNEAILDYLSNNSDITSLLNDE</sequence>
<proteinExistence type="predicted"/>
<name>A0AC61Y7Q4_9FLAO</name>
<dbReference type="EMBL" id="CABVMM010000005">
    <property type="protein sequence ID" value="VVV00220.1"/>
    <property type="molecule type" value="Genomic_DNA"/>
</dbReference>
<comment type="caution">
    <text evidence="1">The sequence shown here is derived from an EMBL/GenBank/DDBJ whole genome shotgun (WGS) entry which is preliminary data.</text>
</comment>
<evidence type="ECO:0000313" key="1">
    <source>
        <dbReference type="EMBL" id="VVV00220.1"/>
    </source>
</evidence>
<gene>
    <name evidence="1" type="ORF">FVB9532_01485</name>
</gene>
<keyword evidence="2" id="KW-1185">Reference proteome</keyword>
<evidence type="ECO:0000313" key="2">
    <source>
        <dbReference type="Proteomes" id="UP000356253"/>
    </source>
</evidence>
<organism evidence="1 2">
    <name type="scientific">Mesonia oceanica</name>
    <dbReference type="NCBI Taxonomy" id="2687242"/>
    <lineage>
        <taxon>Bacteria</taxon>
        <taxon>Pseudomonadati</taxon>
        <taxon>Bacteroidota</taxon>
        <taxon>Flavobacteriia</taxon>
        <taxon>Flavobacteriales</taxon>
        <taxon>Flavobacteriaceae</taxon>
        <taxon>Mesonia</taxon>
    </lineage>
</organism>
<reference evidence="1" key="1">
    <citation type="submission" date="2019-09" db="EMBL/GenBank/DDBJ databases">
        <authorList>
            <person name="Rodrigo-Torres L."/>
            <person name="Arahal R. D."/>
            <person name="Lucena T."/>
        </authorList>
    </citation>
    <scope>NUCLEOTIDE SEQUENCE</scope>
    <source>
        <strain evidence="1">ISS653</strain>
    </source>
</reference>
<protein>
    <submittedName>
        <fullName evidence="1">Uncharacterized protein</fullName>
    </submittedName>
</protein>